<dbReference type="Gene3D" id="1.10.8.260">
    <property type="entry name" value="HI0933 insert domain-like"/>
    <property type="match status" value="1"/>
</dbReference>
<dbReference type="InterPro" id="IPR055178">
    <property type="entry name" value="RsdA/BaiN/AoA(So)-like_dom"/>
</dbReference>
<dbReference type="NCBIfam" id="TIGR00275">
    <property type="entry name" value="aminoacetone oxidase family FAD-binding enzyme"/>
    <property type="match status" value="1"/>
</dbReference>
<feature type="domain" description="RsdA/BaiN/AoA(So)-like insert" evidence="5">
    <location>
        <begin position="194"/>
        <end position="349"/>
    </location>
</feature>
<dbReference type="Proteomes" id="UP000542353">
    <property type="component" value="Unassembled WGS sequence"/>
</dbReference>
<dbReference type="AlphaFoldDB" id="A0A7W7Z1H2"/>
<evidence type="ECO:0000256" key="1">
    <source>
        <dbReference type="ARBA" id="ARBA00001974"/>
    </source>
</evidence>
<dbReference type="SUPFAM" id="SSF51905">
    <property type="entry name" value="FAD/NAD(P)-binding domain"/>
    <property type="match status" value="1"/>
</dbReference>
<proteinExistence type="predicted"/>
<feature type="domain" description="RsdA/BaiN/AoA(So)-like Rossmann fold-like" evidence="4">
    <location>
        <begin position="7"/>
        <end position="401"/>
    </location>
</feature>
<organism evidence="6 7">
    <name type="scientific">Rhodopseudomonas rhenobacensis</name>
    <dbReference type="NCBI Taxonomy" id="87461"/>
    <lineage>
        <taxon>Bacteria</taxon>
        <taxon>Pseudomonadati</taxon>
        <taxon>Pseudomonadota</taxon>
        <taxon>Alphaproteobacteria</taxon>
        <taxon>Hyphomicrobiales</taxon>
        <taxon>Nitrobacteraceae</taxon>
        <taxon>Rhodopseudomonas</taxon>
    </lineage>
</organism>
<reference evidence="6 7" key="1">
    <citation type="submission" date="2020-08" db="EMBL/GenBank/DDBJ databases">
        <title>Genomic Encyclopedia of Type Strains, Phase IV (KMG-IV): sequencing the most valuable type-strain genomes for metagenomic binning, comparative biology and taxonomic classification.</title>
        <authorList>
            <person name="Goeker M."/>
        </authorList>
    </citation>
    <scope>NUCLEOTIDE SEQUENCE [LARGE SCALE GENOMIC DNA]</scope>
    <source>
        <strain evidence="6 7">DSM 12706</strain>
    </source>
</reference>
<dbReference type="Pfam" id="PF22780">
    <property type="entry name" value="HI0933_like_1st"/>
    <property type="match status" value="1"/>
</dbReference>
<keyword evidence="3" id="KW-0274">FAD</keyword>
<protein>
    <recommendedName>
        <fullName evidence="8">NAD(FAD)-utilizing dehydrogenase</fullName>
    </recommendedName>
</protein>
<dbReference type="InterPro" id="IPR022460">
    <property type="entry name" value="Flavoprotein_PP4765"/>
</dbReference>
<keyword evidence="7" id="KW-1185">Reference proteome</keyword>
<name>A0A7W7Z1H2_9BRAD</name>
<evidence type="ECO:0000313" key="7">
    <source>
        <dbReference type="Proteomes" id="UP000542353"/>
    </source>
</evidence>
<dbReference type="Pfam" id="PF03486">
    <property type="entry name" value="HI0933_like"/>
    <property type="match status" value="1"/>
</dbReference>
<evidence type="ECO:0000259" key="4">
    <source>
        <dbReference type="Pfam" id="PF03486"/>
    </source>
</evidence>
<sequence>MIGTSNSVAIIGAGPAGLMAAEVIAQGGARVTVYDGMASAGRKFLLAGRGGLNLTHSEPLPEFLSRYGAALPHLQSAIEAFSPDALRDWSEALGQPTFVGSSGRVFPAALKASPLLRAWLRRLQTEGVELKLRHRWQGWGDDGALRFATPDGERAVQAGASVLALGGASWPKLGSDGGWVDILAAKQVAIAPLRPANGGFTVAWSEIFRDRYEGQPLKTIALSFGGRVVRGEAMITRSGIEGGAVYALSAALRDAILADREATLHVALRPDVPADELTARLAAPRGKASLTNFLRKAAHLTPLGVGLLQEAAIAQGAALSALAPAELAALINAVPIRLNGLEPIARAISTAGGIAFSELDADYMLRKVPGVFAAGEMLDWEAPTGGYLLQGAFATGAAAGRGVLRWLAR</sequence>
<gene>
    <name evidence="6" type="ORF">HNR60_001029</name>
</gene>
<dbReference type="InterPro" id="IPR057661">
    <property type="entry name" value="RsdA/BaiN/AoA(So)_Rossmann"/>
</dbReference>
<dbReference type="EMBL" id="JACHIH010000004">
    <property type="protein sequence ID" value="MBB5046284.1"/>
    <property type="molecule type" value="Genomic_DNA"/>
</dbReference>
<dbReference type="InterPro" id="IPR036188">
    <property type="entry name" value="FAD/NAD-bd_sf"/>
</dbReference>
<dbReference type="InterPro" id="IPR023166">
    <property type="entry name" value="BaiN-like_dom_sf"/>
</dbReference>
<dbReference type="Gene3D" id="2.40.30.10">
    <property type="entry name" value="Translation factors"/>
    <property type="match status" value="1"/>
</dbReference>
<evidence type="ECO:0000256" key="3">
    <source>
        <dbReference type="ARBA" id="ARBA00022827"/>
    </source>
</evidence>
<dbReference type="Gene3D" id="3.50.50.60">
    <property type="entry name" value="FAD/NAD(P)-binding domain"/>
    <property type="match status" value="1"/>
</dbReference>
<dbReference type="InterPro" id="IPR004792">
    <property type="entry name" value="BaiN-like"/>
</dbReference>
<evidence type="ECO:0000259" key="5">
    <source>
        <dbReference type="Pfam" id="PF22780"/>
    </source>
</evidence>
<dbReference type="NCBIfam" id="TIGR03862">
    <property type="entry name" value="flavo_PP4765"/>
    <property type="match status" value="1"/>
</dbReference>
<evidence type="ECO:0000313" key="6">
    <source>
        <dbReference type="EMBL" id="MBB5046284.1"/>
    </source>
</evidence>
<evidence type="ECO:0000256" key="2">
    <source>
        <dbReference type="ARBA" id="ARBA00022630"/>
    </source>
</evidence>
<comment type="cofactor">
    <cofactor evidence="1">
        <name>FAD</name>
        <dbReference type="ChEBI" id="CHEBI:57692"/>
    </cofactor>
</comment>
<accession>A0A7W7Z1H2</accession>
<dbReference type="PANTHER" id="PTHR42887">
    <property type="entry name" value="OS12G0638800 PROTEIN"/>
    <property type="match status" value="1"/>
</dbReference>
<dbReference type="PANTHER" id="PTHR42887:SF1">
    <property type="entry name" value="BLR3961 PROTEIN"/>
    <property type="match status" value="1"/>
</dbReference>
<comment type="caution">
    <text evidence="6">The sequence shown here is derived from an EMBL/GenBank/DDBJ whole genome shotgun (WGS) entry which is preliminary data.</text>
</comment>
<dbReference type="SUPFAM" id="SSF160996">
    <property type="entry name" value="HI0933 insert domain-like"/>
    <property type="match status" value="1"/>
</dbReference>
<keyword evidence="2" id="KW-0285">Flavoprotein</keyword>
<dbReference type="RefSeq" id="WP_184254998.1">
    <property type="nucleotide sequence ID" value="NZ_JACHIH010000004.1"/>
</dbReference>
<evidence type="ECO:0008006" key="8">
    <source>
        <dbReference type="Google" id="ProtNLM"/>
    </source>
</evidence>